<evidence type="ECO:0000256" key="1">
    <source>
        <dbReference type="ARBA" id="ARBA00022801"/>
    </source>
</evidence>
<dbReference type="SUPFAM" id="SSF53474">
    <property type="entry name" value="alpha/beta-Hydrolases"/>
    <property type="match status" value="1"/>
</dbReference>
<dbReference type="Gene3D" id="3.40.50.1820">
    <property type="entry name" value="alpha/beta hydrolase"/>
    <property type="match status" value="1"/>
</dbReference>
<dbReference type="GO" id="GO:0008242">
    <property type="term" value="F:omega peptidase activity"/>
    <property type="evidence" value="ECO:0007669"/>
    <property type="project" value="UniProtKB-EC"/>
</dbReference>
<organism evidence="6">
    <name type="scientific">uncultured Gemmatimonadaceae bacterium</name>
    <dbReference type="NCBI Taxonomy" id="246130"/>
    <lineage>
        <taxon>Bacteria</taxon>
        <taxon>Pseudomonadati</taxon>
        <taxon>Gemmatimonadota</taxon>
        <taxon>Gemmatimonadia</taxon>
        <taxon>Gemmatimonadales</taxon>
        <taxon>Gemmatimonadaceae</taxon>
        <taxon>environmental samples</taxon>
    </lineage>
</organism>
<keyword evidence="2" id="KW-0645">Protease</keyword>
<dbReference type="GO" id="GO:0006508">
    <property type="term" value="P:proteolysis"/>
    <property type="evidence" value="ECO:0007669"/>
    <property type="project" value="InterPro"/>
</dbReference>
<feature type="domain" description="Peptidase S9 prolyl oligopeptidase catalytic" evidence="5">
    <location>
        <begin position="533"/>
        <end position="736"/>
    </location>
</feature>
<reference evidence="6" key="1">
    <citation type="submission" date="2020-02" db="EMBL/GenBank/DDBJ databases">
        <authorList>
            <person name="Meier V. D."/>
        </authorList>
    </citation>
    <scope>NUCLEOTIDE SEQUENCE</scope>
    <source>
        <strain evidence="6">AVDCRST_MAG11</strain>
    </source>
</reference>
<evidence type="ECO:0000313" key="6">
    <source>
        <dbReference type="EMBL" id="CAA9308735.1"/>
    </source>
</evidence>
<feature type="signal peptide" evidence="4">
    <location>
        <begin position="1"/>
        <end position="24"/>
    </location>
</feature>
<dbReference type="PANTHER" id="PTHR42776">
    <property type="entry name" value="SERINE PEPTIDASE S9 FAMILY MEMBER"/>
    <property type="match status" value="1"/>
</dbReference>
<protein>
    <submittedName>
        <fullName evidence="6">Acylamino-acid-releasing enzyme</fullName>
        <ecNumber evidence="6">3.4.19.1</ecNumber>
    </submittedName>
</protein>
<keyword evidence="2" id="KW-0720">Serine protease</keyword>
<dbReference type="InterPro" id="IPR011042">
    <property type="entry name" value="6-blade_b-propeller_TolB-like"/>
</dbReference>
<dbReference type="InterPro" id="IPR029058">
    <property type="entry name" value="AB_hydrolase_fold"/>
</dbReference>
<keyword evidence="4" id="KW-0732">Signal</keyword>
<proteinExistence type="predicted"/>
<dbReference type="PANTHER" id="PTHR42776:SF27">
    <property type="entry name" value="DIPEPTIDYL PEPTIDASE FAMILY MEMBER 6"/>
    <property type="match status" value="1"/>
</dbReference>
<name>A0A6J4KMP0_9BACT</name>
<dbReference type="Gene3D" id="2.120.10.30">
    <property type="entry name" value="TolB, C-terminal domain"/>
    <property type="match status" value="2"/>
</dbReference>
<dbReference type="EMBL" id="CADCTU010000304">
    <property type="protein sequence ID" value="CAA9308735.1"/>
    <property type="molecule type" value="Genomic_DNA"/>
</dbReference>
<dbReference type="InterPro" id="IPR001375">
    <property type="entry name" value="Peptidase_S9_cat"/>
</dbReference>
<dbReference type="Pfam" id="PF07676">
    <property type="entry name" value="PD40"/>
    <property type="match status" value="3"/>
</dbReference>
<keyword evidence="1 6" id="KW-0378">Hydrolase</keyword>
<gene>
    <name evidence="6" type="ORF">AVDCRST_MAG11-1338</name>
</gene>
<evidence type="ECO:0000256" key="4">
    <source>
        <dbReference type="SAM" id="SignalP"/>
    </source>
</evidence>
<dbReference type="SUPFAM" id="SSF82171">
    <property type="entry name" value="DPP6 N-terminal domain-like"/>
    <property type="match status" value="1"/>
</dbReference>
<sequence>MSTRSQRLPVTAALLTAVASPAFGQGAPGRRAFTPADWYRVTTVAAPAISPDGRLVAFTVTTVNQAENKRHSEVWAVPTAGGEPVRYTSPSTESSAPRFSADGRHLLFTSKRPGVRATTWALRLDRPSGEAFPAESLPRAGSVPRSRRFVVWADSITPDSTAAPDSGAQKADPWAKMMATARPPEGAVTRPVDAARFDGRHVVEMSHKSNDRGYLPNRSGPRSWRPLQLWMQSLDGSPRRQLTSSPYSHFGAAVSPDGRWIAFAADTALRADSVVTAERDSIATLPYDRARDERAPNDVDVYVVAVACLTQGGGTAGEGTPGAGARCAPRRVTRAPGNESDLAWSPDGRRIGFIARPTRTRSARIYSVSATGGAAENLLGDWRYEPDRFEWAPNGSITFPAAVGGRTALFTLQPRTKAVRELVGGRRRLSGFAHDARHARVAYVATSLTAPTELYVADAAGRGERRLTRFNDKLNAEIAWSDAERFTYPSVGGLEIEGWLMKPHGYVPGRRYPLALYIHGGPHSAYGENWFDEFQNLAGAGMWVLFTNPRGSTGYGGDFTYASRGRWGAEDYEDLMKAVDIAARRPDVDSTRMGVTGGSYGGFMTAWITTKTNRFRAAQADRMISDWTYWYGASDAQGLTEFEFFGKPWDNVALYDSLSPIRHVARVTTPTLIVQSEEDFRTPMGNAELWFMALKKRGVPAELVRYPRSTHELSRSGEPWLLVDRLGRLRQWFGHWLLERPTTAAGPARGAAAEP</sequence>
<dbReference type="EC" id="3.4.19.1" evidence="6"/>
<dbReference type="AlphaFoldDB" id="A0A6J4KMP0"/>
<evidence type="ECO:0000256" key="2">
    <source>
        <dbReference type="ARBA" id="ARBA00022825"/>
    </source>
</evidence>
<dbReference type="Pfam" id="PF00326">
    <property type="entry name" value="Peptidase_S9"/>
    <property type="match status" value="1"/>
</dbReference>
<feature type="chain" id="PRO_5026846154" evidence="4">
    <location>
        <begin position="25"/>
        <end position="755"/>
    </location>
</feature>
<accession>A0A6J4KMP0</accession>
<dbReference type="InterPro" id="IPR011659">
    <property type="entry name" value="WD40"/>
</dbReference>
<feature type="region of interest" description="Disordered" evidence="3">
    <location>
        <begin position="316"/>
        <end position="341"/>
    </location>
</feature>
<evidence type="ECO:0000259" key="5">
    <source>
        <dbReference type="Pfam" id="PF00326"/>
    </source>
</evidence>
<dbReference type="GO" id="GO:0004252">
    <property type="term" value="F:serine-type endopeptidase activity"/>
    <property type="evidence" value="ECO:0007669"/>
    <property type="project" value="TreeGrafter"/>
</dbReference>
<evidence type="ECO:0000256" key="3">
    <source>
        <dbReference type="SAM" id="MobiDB-lite"/>
    </source>
</evidence>